<reference evidence="2 3" key="1">
    <citation type="submission" date="2019-05" db="EMBL/GenBank/DDBJ databases">
        <title>Genome sequence of Cellulomonas hominis strain CS1.</title>
        <authorList>
            <person name="Belmont J."/>
            <person name="Maclea K.S."/>
        </authorList>
    </citation>
    <scope>NUCLEOTIDE SEQUENCE [LARGE SCALE GENOMIC DNA]</scope>
    <source>
        <strain evidence="2 3">CS1</strain>
    </source>
</reference>
<dbReference type="PANTHER" id="PTHR43630">
    <property type="entry name" value="POLY-BETA-1,6-N-ACETYL-D-GLUCOSAMINE SYNTHASE"/>
    <property type="match status" value="1"/>
</dbReference>
<feature type="domain" description="Glycosyltransferase 2-like" evidence="1">
    <location>
        <begin position="8"/>
        <end position="91"/>
    </location>
</feature>
<keyword evidence="2" id="KW-0808">Transferase</keyword>
<dbReference type="Proteomes" id="UP000308121">
    <property type="component" value="Unassembled WGS sequence"/>
</dbReference>
<dbReference type="Gene3D" id="3.90.550.10">
    <property type="entry name" value="Spore Coat Polysaccharide Biosynthesis Protein SpsA, Chain A"/>
    <property type="match status" value="1"/>
</dbReference>
<sequence length="517" mass="54547">MPARPTVSAVLIVKDEEAVLDDCLAALSWADEVVVYDTGSTDRTREIARRHTDLVVDGYWDDDFGAARDRALAHATGDWVLSVDADEVVAGDPEAFRASLGRDGGVAHTVLIRNLGAGPALPLGLGAADTVLAGSRVFRRELHTWVGRLHEQPVLRATGRPADAQRPAAGIELRHSGYRPEVVAEKDKGRRNVELAREQVEAARGAGDPVALELHRVDLARSLEMAGDHAAALAEADALAAAGLASPRHAVLLARSVHLAAVALGDAAAADRWLDLWERSDDNPAFALAARAQVLAERGDAAGALAAVERIPTTTVNAYGERVDRASLVTTELWAHVVTGDRRRAVLAALAAIGHGVAPGATAGLQRLLTEDECRRLLAAMPDAMWRQYVTWCAMDATVEARTFLGWMRDVRPGDPAVLAGAAHLAPTMSLEEAAGWSAHLRGTGQAEACPLVLIARDPLAHPRQRAVAGALAYSAYGDERGLAGLEDALAHVDPADEAEVLAELQIVAPGLVGAAV</sequence>
<dbReference type="RefSeq" id="WP_154729238.1">
    <property type="nucleotide sequence ID" value="NZ_SZYE01000050.1"/>
</dbReference>
<dbReference type="InterPro" id="IPR001173">
    <property type="entry name" value="Glyco_trans_2-like"/>
</dbReference>
<dbReference type="OrthoDB" id="9815923at2"/>
<accession>A0A7Z8K1B8</accession>
<name>A0A7Z8K1B8_9CELL</name>
<evidence type="ECO:0000259" key="1">
    <source>
        <dbReference type="Pfam" id="PF00535"/>
    </source>
</evidence>
<protein>
    <submittedName>
        <fullName evidence="2">Glycosyltransferase family 2 protein</fullName>
    </submittedName>
</protein>
<dbReference type="InterPro" id="IPR029044">
    <property type="entry name" value="Nucleotide-diphossugar_trans"/>
</dbReference>
<dbReference type="EMBL" id="SZYE01000050">
    <property type="protein sequence ID" value="TKR23982.1"/>
    <property type="molecule type" value="Genomic_DNA"/>
</dbReference>
<dbReference type="Pfam" id="PF00535">
    <property type="entry name" value="Glycos_transf_2"/>
    <property type="match status" value="1"/>
</dbReference>
<comment type="caution">
    <text evidence="2">The sequence shown here is derived from an EMBL/GenBank/DDBJ whole genome shotgun (WGS) entry which is preliminary data.</text>
</comment>
<dbReference type="GO" id="GO:0016740">
    <property type="term" value="F:transferase activity"/>
    <property type="evidence" value="ECO:0007669"/>
    <property type="project" value="UniProtKB-KW"/>
</dbReference>
<organism evidence="2 3">
    <name type="scientific">Cellulomonas hominis</name>
    <dbReference type="NCBI Taxonomy" id="156981"/>
    <lineage>
        <taxon>Bacteria</taxon>
        <taxon>Bacillati</taxon>
        <taxon>Actinomycetota</taxon>
        <taxon>Actinomycetes</taxon>
        <taxon>Micrococcales</taxon>
        <taxon>Cellulomonadaceae</taxon>
        <taxon>Cellulomonas</taxon>
    </lineage>
</organism>
<dbReference type="AlphaFoldDB" id="A0A7Z8K1B8"/>
<dbReference type="PANTHER" id="PTHR43630:SF2">
    <property type="entry name" value="GLYCOSYLTRANSFERASE"/>
    <property type="match status" value="1"/>
</dbReference>
<gene>
    <name evidence="2" type="ORF">FA014_08360</name>
</gene>
<dbReference type="CDD" id="cd02511">
    <property type="entry name" value="Beta4Glucosyltransferase"/>
    <property type="match status" value="1"/>
</dbReference>
<proteinExistence type="predicted"/>
<evidence type="ECO:0000313" key="3">
    <source>
        <dbReference type="Proteomes" id="UP000308121"/>
    </source>
</evidence>
<dbReference type="SUPFAM" id="SSF53448">
    <property type="entry name" value="Nucleotide-diphospho-sugar transferases"/>
    <property type="match status" value="1"/>
</dbReference>
<evidence type="ECO:0000313" key="2">
    <source>
        <dbReference type="EMBL" id="TKR23982.1"/>
    </source>
</evidence>